<reference evidence="2" key="2">
    <citation type="submission" date="2023-06" db="EMBL/GenBank/DDBJ databases">
        <authorList>
            <consortium name="Lawrence Berkeley National Laboratory"/>
            <person name="Mondo S.J."/>
            <person name="Hensen N."/>
            <person name="Bonometti L."/>
            <person name="Westerberg I."/>
            <person name="Brannstrom I.O."/>
            <person name="Guillou S."/>
            <person name="Cros-Aarteil S."/>
            <person name="Calhoun S."/>
            <person name="Haridas S."/>
            <person name="Kuo A."/>
            <person name="Pangilinan J."/>
            <person name="Riley R."/>
            <person name="Labutti K."/>
            <person name="Andreopoulos B."/>
            <person name="Lipzen A."/>
            <person name="Chen C."/>
            <person name="Yanf M."/>
            <person name="Daum C."/>
            <person name="Ng V."/>
            <person name="Clum A."/>
            <person name="Steindorff A."/>
            <person name="Ohm R."/>
            <person name="Martin F."/>
            <person name="Silar P."/>
            <person name="Natvig D."/>
            <person name="Lalanne C."/>
            <person name="Gautier V."/>
            <person name="Ament-Velasquez S.L."/>
            <person name="Kruys A."/>
            <person name="Hutchinson M.I."/>
            <person name="Powell A.J."/>
            <person name="Barry K."/>
            <person name="Miller A.N."/>
            <person name="Grigoriev I.V."/>
            <person name="Debuchy R."/>
            <person name="Gladieux P."/>
            <person name="Thoren M.H."/>
            <person name="Johannesson H."/>
        </authorList>
    </citation>
    <scope>NUCLEOTIDE SEQUENCE</scope>
    <source>
        <strain evidence="2">CBS 333.67</strain>
    </source>
</reference>
<dbReference type="EMBL" id="JAUDZG010000004">
    <property type="protein sequence ID" value="KAK3305281.1"/>
    <property type="molecule type" value="Genomic_DNA"/>
</dbReference>
<name>A0AAJ0M193_9PEZI</name>
<feature type="compositionally biased region" description="Basic and acidic residues" evidence="1">
    <location>
        <begin position="227"/>
        <end position="243"/>
    </location>
</feature>
<dbReference type="AlphaFoldDB" id="A0AAJ0M193"/>
<feature type="compositionally biased region" description="Basic and acidic residues" evidence="1">
    <location>
        <begin position="142"/>
        <end position="173"/>
    </location>
</feature>
<sequence length="249" mass="26692">MTKKESSSCSHHSGRAGRVPEAGVAGSDRPRLNLLIPKLPSLSVSNTHEFKFKSGAGIGNNIATAYATSGGSRQSQSLRAGQLHCGDVGGTKIPPKDVIVISSNDESSDATNAASLVKHKAVRPDHGCQRDPRPFAEPCETTSKDDISKYLLYDERDKAASRQERETRQKSDGSYRSASHNHHGDGDQTSSSAHRHLPVPDETGEPTKNDPVSPSVVPDHQSISEPKPADAKLRFQVEKEHESGSSALS</sequence>
<dbReference type="RefSeq" id="XP_062721061.1">
    <property type="nucleotide sequence ID" value="XM_062870388.1"/>
</dbReference>
<gene>
    <name evidence="2" type="ORF">B0T15DRAFT_555290</name>
</gene>
<keyword evidence="3" id="KW-1185">Reference proteome</keyword>
<organism evidence="2 3">
    <name type="scientific">Chaetomium strumarium</name>
    <dbReference type="NCBI Taxonomy" id="1170767"/>
    <lineage>
        <taxon>Eukaryota</taxon>
        <taxon>Fungi</taxon>
        <taxon>Dikarya</taxon>
        <taxon>Ascomycota</taxon>
        <taxon>Pezizomycotina</taxon>
        <taxon>Sordariomycetes</taxon>
        <taxon>Sordariomycetidae</taxon>
        <taxon>Sordariales</taxon>
        <taxon>Chaetomiaceae</taxon>
        <taxon>Chaetomium</taxon>
    </lineage>
</organism>
<proteinExistence type="predicted"/>
<feature type="region of interest" description="Disordered" evidence="1">
    <location>
        <begin position="121"/>
        <end position="249"/>
    </location>
</feature>
<feature type="region of interest" description="Disordered" evidence="1">
    <location>
        <begin position="1"/>
        <end position="30"/>
    </location>
</feature>
<evidence type="ECO:0000313" key="3">
    <source>
        <dbReference type="Proteomes" id="UP001273166"/>
    </source>
</evidence>
<evidence type="ECO:0000256" key="1">
    <source>
        <dbReference type="SAM" id="MobiDB-lite"/>
    </source>
</evidence>
<protein>
    <submittedName>
        <fullName evidence="2">Uncharacterized protein</fullName>
    </submittedName>
</protein>
<accession>A0AAJ0M193</accession>
<dbReference type="GeneID" id="87889217"/>
<evidence type="ECO:0000313" key="2">
    <source>
        <dbReference type="EMBL" id="KAK3305281.1"/>
    </source>
</evidence>
<comment type="caution">
    <text evidence="2">The sequence shown here is derived from an EMBL/GenBank/DDBJ whole genome shotgun (WGS) entry which is preliminary data.</text>
</comment>
<dbReference type="Proteomes" id="UP001273166">
    <property type="component" value="Unassembled WGS sequence"/>
</dbReference>
<reference evidence="2" key="1">
    <citation type="journal article" date="2023" name="Mol. Phylogenet. Evol.">
        <title>Genome-scale phylogeny and comparative genomics of the fungal order Sordariales.</title>
        <authorList>
            <person name="Hensen N."/>
            <person name="Bonometti L."/>
            <person name="Westerberg I."/>
            <person name="Brannstrom I.O."/>
            <person name="Guillou S."/>
            <person name="Cros-Aarteil S."/>
            <person name="Calhoun S."/>
            <person name="Haridas S."/>
            <person name="Kuo A."/>
            <person name="Mondo S."/>
            <person name="Pangilinan J."/>
            <person name="Riley R."/>
            <person name="LaButti K."/>
            <person name="Andreopoulos B."/>
            <person name="Lipzen A."/>
            <person name="Chen C."/>
            <person name="Yan M."/>
            <person name="Daum C."/>
            <person name="Ng V."/>
            <person name="Clum A."/>
            <person name="Steindorff A."/>
            <person name="Ohm R.A."/>
            <person name="Martin F."/>
            <person name="Silar P."/>
            <person name="Natvig D.O."/>
            <person name="Lalanne C."/>
            <person name="Gautier V."/>
            <person name="Ament-Velasquez S.L."/>
            <person name="Kruys A."/>
            <person name="Hutchinson M.I."/>
            <person name="Powell A.J."/>
            <person name="Barry K."/>
            <person name="Miller A.N."/>
            <person name="Grigoriev I.V."/>
            <person name="Debuchy R."/>
            <person name="Gladieux P."/>
            <person name="Hiltunen Thoren M."/>
            <person name="Johannesson H."/>
        </authorList>
    </citation>
    <scope>NUCLEOTIDE SEQUENCE</scope>
    <source>
        <strain evidence="2">CBS 333.67</strain>
    </source>
</reference>
<feature type="compositionally biased region" description="Basic and acidic residues" evidence="1">
    <location>
        <begin position="122"/>
        <end position="134"/>
    </location>
</feature>